<evidence type="ECO:0000256" key="4">
    <source>
        <dbReference type="ARBA" id="ARBA00022723"/>
    </source>
</evidence>
<dbReference type="OrthoDB" id="6132182at2759"/>
<evidence type="ECO:0000256" key="8">
    <source>
        <dbReference type="ARBA" id="ARBA00023101"/>
    </source>
</evidence>
<comment type="caution">
    <text evidence="13">The sequence shown here is derived from an EMBL/GenBank/DDBJ whole genome shotgun (WGS) entry which is preliminary data.</text>
</comment>
<dbReference type="GO" id="GO:0042438">
    <property type="term" value="P:melanin biosynthetic process"/>
    <property type="evidence" value="ECO:0007669"/>
    <property type="project" value="UniProtKB-KW"/>
</dbReference>
<dbReference type="InterPro" id="IPR050316">
    <property type="entry name" value="Tyrosinase/Hemocyanin"/>
</dbReference>
<comment type="catalytic activity">
    <reaction evidence="10">
        <text>L-tyrosine + O2 = L-dopaquinone + H2O</text>
        <dbReference type="Rhea" id="RHEA:18117"/>
        <dbReference type="ChEBI" id="CHEBI:15377"/>
        <dbReference type="ChEBI" id="CHEBI:15379"/>
        <dbReference type="ChEBI" id="CHEBI:57924"/>
        <dbReference type="ChEBI" id="CHEBI:58315"/>
        <dbReference type="EC" id="1.14.18.1"/>
    </reaction>
</comment>
<keyword evidence="4" id="KW-0479">Metal-binding</keyword>
<dbReference type="EMBL" id="JAACJO010000060">
    <property type="protein sequence ID" value="KAF5344572.1"/>
    <property type="molecule type" value="Genomic_DNA"/>
</dbReference>
<dbReference type="EC" id="1.14.18.1" evidence="3"/>
<feature type="domain" description="Tyrosinase copper-binding" evidence="12">
    <location>
        <begin position="275"/>
        <end position="286"/>
    </location>
</feature>
<dbReference type="InterPro" id="IPR002227">
    <property type="entry name" value="Tyrosinase_Cu-bd"/>
</dbReference>
<evidence type="ECO:0000259" key="12">
    <source>
        <dbReference type="PROSITE" id="PS00498"/>
    </source>
</evidence>
<organism evidence="13 14">
    <name type="scientific">Leucocoprinus leucothites</name>
    <dbReference type="NCBI Taxonomy" id="201217"/>
    <lineage>
        <taxon>Eukaryota</taxon>
        <taxon>Fungi</taxon>
        <taxon>Dikarya</taxon>
        <taxon>Basidiomycota</taxon>
        <taxon>Agaricomycotina</taxon>
        <taxon>Agaricomycetes</taxon>
        <taxon>Agaricomycetidae</taxon>
        <taxon>Agaricales</taxon>
        <taxon>Agaricineae</taxon>
        <taxon>Agaricaceae</taxon>
        <taxon>Leucocoprinus</taxon>
    </lineage>
</organism>
<comment type="catalytic activity">
    <reaction evidence="9">
        <text>2 L-dopa + O2 = 2 L-dopaquinone + 2 H2O</text>
        <dbReference type="Rhea" id="RHEA:34287"/>
        <dbReference type="ChEBI" id="CHEBI:15377"/>
        <dbReference type="ChEBI" id="CHEBI:15379"/>
        <dbReference type="ChEBI" id="CHEBI:57504"/>
        <dbReference type="ChEBI" id="CHEBI:57924"/>
        <dbReference type="EC" id="1.14.18.1"/>
    </reaction>
</comment>
<dbReference type="PROSITE" id="PS00497">
    <property type="entry name" value="TYROSINASE_1"/>
    <property type="match status" value="1"/>
</dbReference>
<dbReference type="PIRSF" id="PIRSF000340">
    <property type="entry name" value="MPO_fungal"/>
    <property type="match status" value="1"/>
</dbReference>
<evidence type="ECO:0000256" key="3">
    <source>
        <dbReference type="ARBA" id="ARBA00011906"/>
    </source>
</evidence>
<evidence type="ECO:0000256" key="2">
    <source>
        <dbReference type="ARBA" id="ARBA00009928"/>
    </source>
</evidence>
<comment type="similarity">
    <text evidence="2">Belongs to the tyrosinase family.</text>
</comment>
<dbReference type="InterPro" id="IPR041640">
    <property type="entry name" value="Tyrosinase_C"/>
</dbReference>
<dbReference type="SUPFAM" id="SSF48056">
    <property type="entry name" value="Di-copper centre-containing domain"/>
    <property type="match status" value="1"/>
</dbReference>
<dbReference type="Proteomes" id="UP000559027">
    <property type="component" value="Unassembled WGS sequence"/>
</dbReference>
<dbReference type="PRINTS" id="PR00092">
    <property type="entry name" value="TYROSINASE"/>
</dbReference>
<accession>A0A8H5CPZ2</accession>
<comment type="cofactor">
    <cofactor evidence="1">
        <name>Cu(2+)</name>
        <dbReference type="ChEBI" id="CHEBI:29036"/>
    </cofactor>
</comment>
<gene>
    <name evidence="13" type="ORF">D9756_011462</name>
</gene>
<dbReference type="PANTHER" id="PTHR11474:SF76">
    <property type="entry name" value="SHKT DOMAIN-CONTAINING PROTEIN"/>
    <property type="match status" value="1"/>
</dbReference>
<keyword evidence="5" id="KW-0560">Oxidoreductase</keyword>
<protein>
    <recommendedName>
        <fullName evidence="3">tyrosinase</fullName>
        <ecNumber evidence="3">1.14.18.1</ecNumber>
    </recommendedName>
</protein>
<evidence type="ECO:0000313" key="14">
    <source>
        <dbReference type="Proteomes" id="UP000559027"/>
    </source>
</evidence>
<evidence type="ECO:0000313" key="13">
    <source>
        <dbReference type="EMBL" id="KAF5344572.1"/>
    </source>
</evidence>
<feature type="domain" description="Tyrosinase copper-binding" evidence="11">
    <location>
        <begin position="81"/>
        <end position="98"/>
    </location>
</feature>
<evidence type="ECO:0000256" key="9">
    <source>
        <dbReference type="ARBA" id="ARBA00048233"/>
    </source>
</evidence>
<keyword evidence="7" id="KW-0503">Monooxygenase</keyword>
<name>A0A8H5CPZ2_9AGAR</name>
<proteinExistence type="inferred from homology"/>
<dbReference type="GO" id="GO:0046872">
    <property type="term" value="F:metal ion binding"/>
    <property type="evidence" value="ECO:0007669"/>
    <property type="project" value="UniProtKB-KW"/>
</dbReference>
<dbReference type="Pfam" id="PF00264">
    <property type="entry name" value="Tyrosinase"/>
    <property type="match status" value="1"/>
</dbReference>
<dbReference type="PROSITE" id="PS00498">
    <property type="entry name" value="TYROSINASE_2"/>
    <property type="match status" value="1"/>
</dbReference>
<keyword evidence="8" id="KW-0470">Melanin biosynthesis</keyword>
<dbReference type="Pfam" id="PF18132">
    <property type="entry name" value="Tyrosinase_C"/>
    <property type="match status" value="1"/>
</dbReference>
<dbReference type="Gene3D" id="1.10.1280.10">
    <property type="entry name" value="Di-copper center containing domain from catechol oxidase"/>
    <property type="match status" value="1"/>
</dbReference>
<evidence type="ECO:0000256" key="1">
    <source>
        <dbReference type="ARBA" id="ARBA00001973"/>
    </source>
</evidence>
<dbReference type="InterPro" id="IPR008922">
    <property type="entry name" value="Di-copper_centre_dom_sf"/>
</dbReference>
<dbReference type="GO" id="GO:0004503">
    <property type="term" value="F:tyrosinase activity"/>
    <property type="evidence" value="ECO:0007669"/>
    <property type="project" value="UniProtKB-EC"/>
</dbReference>
<dbReference type="PANTHER" id="PTHR11474">
    <property type="entry name" value="TYROSINASE FAMILY MEMBER"/>
    <property type="match status" value="1"/>
</dbReference>
<dbReference type="InterPro" id="IPR016216">
    <property type="entry name" value="Monophenol_mOase_fun"/>
</dbReference>
<evidence type="ECO:0000256" key="5">
    <source>
        <dbReference type="ARBA" id="ARBA00023002"/>
    </source>
</evidence>
<evidence type="ECO:0000259" key="11">
    <source>
        <dbReference type="PROSITE" id="PS00497"/>
    </source>
</evidence>
<reference evidence="13 14" key="1">
    <citation type="journal article" date="2020" name="ISME J.">
        <title>Uncovering the hidden diversity of litter-decomposition mechanisms in mushroom-forming fungi.</title>
        <authorList>
            <person name="Floudas D."/>
            <person name="Bentzer J."/>
            <person name="Ahren D."/>
            <person name="Johansson T."/>
            <person name="Persson P."/>
            <person name="Tunlid A."/>
        </authorList>
    </citation>
    <scope>NUCLEOTIDE SEQUENCE [LARGE SCALE GENOMIC DNA]</scope>
    <source>
        <strain evidence="13 14">CBS 146.42</strain>
    </source>
</reference>
<sequence length="575" mass="65869">MSVVATVGPTGGIKNRLNIVDFVQDEKFRTLYVRALQTIQARDQKSWDSFFQVAGIHGLPFTEWAKERPSPNAYQAGYCTHGQSLFPTWHRPYVALYEQTLQEAAIEAAKQFTVDKEAWTQAAQDFRQPYWDWGFQLVPPDEVIRNEQIQIVDYNGSKVSVQNPILRYQFHPIDPSFSPYRDFNTWRTTIRNPDRNKRENIPGLIRKMGIEADQIREKTYNMLKFNDDWELFSNHAEGDDQHANSLEAVHDDIHGIVGFGQTRGHMTVPFFAAFDPIFWLHHTNVDRLLSLWKAMNPDIWVTPGENRDPTMGIAPDTKVTKDTRMSLNINPVIHQLIILVSIALEPFYETKDKVWTSAPLTDTGRFGYSYPDFDELVGGSKDLIRDAINNLVDKRYGTRRARGATNSALDLLSNFKGVTDDHDEDLKMWDWSVHVTFKKFELDDSFALLFYYAVDGGSFEQRESYVGSVNTFRGTTPETCANCKDNENLVQEGFVHLNHYVARDVGSFEPDAVHQYLKEKKLSYQLFTDEGKPLTSLKVRVEGRPLVLPPGETRPTRDTTQAIVTFDDVVSFVTA</sequence>
<keyword evidence="6" id="KW-0186">Copper</keyword>
<keyword evidence="14" id="KW-1185">Reference proteome</keyword>
<dbReference type="AlphaFoldDB" id="A0A8H5CPZ2"/>
<evidence type="ECO:0000256" key="10">
    <source>
        <dbReference type="ARBA" id="ARBA00048881"/>
    </source>
</evidence>
<evidence type="ECO:0000256" key="7">
    <source>
        <dbReference type="ARBA" id="ARBA00023033"/>
    </source>
</evidence>
<evidence type="ECO:0000256" key="6">
    <source>
        <dbReference type="ARBA" id="ARBA00023008"/>
    </source>
</evidence>
<dbReference type="Gene3D" id="2.60.310.20">
    <property type="match status" value="1"/>
</dbReference>